<organism evidence="2 3">
    <name type="scientific">Pseudomonas antarctica</name>
    <dbReference type="NCBI Taxonomy" id="219572"/>
    <lineage>
        <taxon>Bacteria</taxon>
        <taxon>Pseudomonadati</taxon>
        <taxon>Pseudomonadota</taxon>
        <taxon>Gammaproteobacteria</taxon>
        <taxon>Pseudomonadales</taxon>
        <taxon>Pseudomonadaceae</taxon>
        <taxon>Pseudomonas</taxon>
    </lineage>
</organism>
<dbReference type="AlphaFoldDB" id="A0A172Z2T0"/>
<evidence type="ECO:0000256" key="1">
    <source>
        <dbReference type="SAM" id="MobiDB-lite"/>
    </source>
</evidence>
<accession>A0A172Z2T0</accession>
<dbReference type="PATRIC" id="fig|219572.3.peg.2984"/>
<dbReference type="KEGG" id="panr:A7J50_2907"/>
<reference evidence="2 3" key="1">
    <citation type="submission" date="2016-05" db="EMBL/GenBank/DDBJ databases">
        <title>Complete genome sequence of Pseudomonas antarctica PAMC 27494.</title>
        <authorList>
            <person name="Lee J."/>
        </authorList>
    </citation>
    <scope>NUCLEOTIDE SEQUENCE [LARGE SCALE GENOMIC DNA]</scope>
    <source>
        <strain evidence="2 3">PAMC 27494</strain>
    </source>
</reference>
<protein>
    <submittedName>
        <fullName evidence="2">Uncharacterized protein</fullName>
    </submittedName>
</protein>
<dbReference type="EMBL" id="CP015600">
    <property type="protein sequence ID" value="ANF86299.1"/>
    <property type="molecule type" value="Genomic_DNA"/>
</dbReference>
<evidence type="ECO:0000313" key="2">
    <source>
        <dbReference type="EMBL" id="ANF86299.1"/>
    </source>
</evidence>
<proteinExistence type="predicted"/>
<gene>
    <name evidence="2" type="ORF">A7J50_2907</name>
</gene>
<feature type="region of interest" description="Disordered" evidence="1">
    <location>
        <begin position="27"/>
        <end position="61"/>
    </location>
</feature>
<dbReference type="Proteomes" id="UP000077829">
    <property type="component" value="Chromosome"/>
</dbReference>
<name>A0A172Z2T0_9PSED</name>
<sequence length="61" mass="6123">MTSAINGSTQVTLPKATAMTAPKALPVRVDSDGDHDASGPSEVQLPKATSGSIGTRINTTA</sequence>
<feature type="compositionally biased region" description="Polar residues" evidence="1">
    <location>
        <begin position="47"/>
        <end position="61"/>
    </location>
</feature>
<evidence type="ECO:0000313" key="3">
    <source>
        <dbReference type="Proteomes" id="UP000077829"/>
    </source>
</evidence>